<organism evidence="1 2">
    <name type="scientific">Gossypium australe</name>
    <dbReference type="NCBI Taxonomy" id="47621"/>
    <lineage>
        <taxon>Eukaryota</taxon>
        <taxon>Viridiplantae</taxon>
        <taxon>Streptophyta</taxon>
        <taxon>Embryophyta</taxon>
        <taxon>Tracheophyta</taxon>
        <taxon>Spermatophyta</taxon>
        <taxon>Magnoliopsida</taxon>
        <taxon>eudicotyledons</taxon>
        <taxon>Gunneridae</taxon>
        <taxon>Pentapetalae</taxon>
        <taxon>rosids</taxon>
        <taxon>malvids</taxon>
        <taxon>Malvales</taxon>
        <taxon>Malvaceae</taxon>
        <taxon>Malvoideae</taxon>
        <taxon>Gossypium</taxon>
    </lineage>
</organism>
<dbReference type="Proteomes" id="UP000325315">
    <property type="component" value="Unassembled WGS sequence"/>
</dbReference>
<evidence type="ECO:0000313" key="1">
    <source>
        <dbReference type="EMBL" id="KAA3476065.1"/>
    </source>
</evidence>
<proteinExistence type="predicted"/>
<keyword evidence="2" id="KW-1185">Reference proteome</keyword>
<dbReference type="AlphaFoldDB" id="A0A5B6W492"/>
<sequence length="103" mass="11227">MTVPFPEKPLPLKSFHFFGFPSQNFRLGSFFSLVHAPIPAAIGFQHSMERPLPALRTENSLDASPPHAKKSSCGSFANGIWRIRAASSSAKILFICALKLSGL</sequence>
<protein>
    <submittedName>
        <fullName evidence="1">Uncharacterized protein</fullName>
    </submittedName>
</protein>
<accession>A0A5B6W492</accession>
<name>A0A5B6W492_9ROSI</name>
<comment type="caution">
    <text evidence="1">The sequence shown here is derived from an EMBL/GenBank/DDBJ whole genome shotgun (WGS) entry which is preliminary data.</text>
</comment>
<dbReference type="EMBL" id="SMMG02000005">
    <property type="protein sequence ID" value="KAA3476065.1"/>
    <property type="molecule type" value="Genomic_DNA"/>
</dbReference>
<reference evidence="2" key="1">
    <citation type="journal article" date="2019" name="Plant Biotechnol. J.">
        <title>Genome sequencing of the Australian wild diploid species Gossypium australe highlights disease resistance and delayed gland morphogenesis.</title>
        <authorList>
            <person name="Cai Y."/>
            <person name="Cai X."/>
            <person name="Wang Q."/>
            <person name="Wang P."/>
            <person name="Zhang Y."/>
            <person name="Cai C."/>
            <person name="Xu Y."/>
            <person name="Wang K."/>
            <person name="Zhou Z."/>
            <person name="Wang C."/>
            <person name="Geng S."/>
            <person name="Li B."/>
            <person name="Dong Q."/>
            <person name="Hou Y."/>
            <person name="Wang H."/>
            <person name="Ai P."/>
            <person name="Liu Z."/>
            <person name="Yi F."/>
            <person name="Sun M."/>
            <person name="An G."/>
            <person name="Cheng J."/>
            <person name="Zhang Y."/>
            <person name="Shi Q."/>
            <person name="Xie Y."/>
            <person name="Shi X."/>
            <person name="Chang Y."/>
            <person name="Huang F."/>
            <person name="Chen Y."/>
            <person name="Hong S."/>
            <person name="Mi L."/>
            <person name="Sun Q."/>
            <person name="Zhang L."/>
            <person name="Zhou B."/>
            <person name="Peng R."/>
            <person name="Zhang X."/>
            <person name="Liu F."/>
        </authorList>
    </citation>
    <scope>NUCLEOTIDE SEQUENCE [LARGE SCALE GENOMIC DNA]</scope>
    <source>
        <strain evidence="2">cv. PA1801</strain>
    </source>
</reference>
<gene>
    <name evidence="1" type="ORF">EPI10_026170</name>
</gene>
<evidence type="ECO:0000313" key="2">
    <source>
        <dbReference type="Proteomes" id="UP000325315"/>
    </source>
</evidence>